<evidence type="ECO:0000256" key="1">
    <source>
        <dbReference type="SAM" id="MobiDB-lite"/>
    </source>
</evidence>
<accession>A0A2N5VW93</accession>
<keyword evidence="3" id="KW-1185">Reference proteome</keyword>
<feature type="region of interest" description="Disordered" evidence="1">
    <location>
        <begin position="1"/>
        <end position="114"/>
    </location>
</feature>
<dbReference type="AlphaFoldDB" id="A0A2N5VW93"/>
<evidence type="ECO:0000313" key="2">
    <source>
        <dbReference type="EMBL" id="PLW54254.1"/>
    </source>
</evidence>
<sequence>MYSPVCPIGAPSKEMTRPRTAKVNPPPKTLTERVPPTTSSQSKRRQGMIFSTSDLPQAIKDLKAAGPNPIPTAAPSSKRQAANRKGVVLDPNKLPQDLKNLRDDVPPRNNIRPA</sequence>
<evidence type="ECO:0000313" key="3">
    <source>
        <dbReference type="Proteomes" id="UP000235388"/>
    </source>
</evidence>
<dbReference type="Proteomes" id="UP000235388">
    <property type="component" value="Unassembled WGS sequence"/>
</dbReference>
<proteinExistence type="predicted"/>
<organism evidence="2 3">
    <name type="scientific">Puccinia coronata f. sp. avenae</name>
    <dbReference type="NCBI Taxonomy" id="200324"/>
    <lineage>
        <taxon>Eukaryota</taxon>
        <taxon>Fungi</taxon>
        <taxon>Dikarya</taxon>
        <taxon>Basidiomycota</taxon>
        <taxon>Pucciniomycotina</taxon>
        <taxon>Pucciniomycetes</taxon>
        <taxon>Pucciniales</taxon>
        <taxon>Pucciniaceae</taxon>
        <taxon>Puccinia</taxon>
    </lineage>
</organism>
<dbReference type="OrthoDB" id="2506738at2759"/>
<name>A0A2N5VW93_9BASI</name>
<comment type="caution">
    <text evidence="2">The sequence shown here is derived from an EMBL/GenBank/DDBJ whole genome shotgun (WGS) entry which is preliminary data.</text>
</comment>
<gene>
    <name evidence="2" type="ORF">PCANC_05246</name>
</gene>
<protein>
    <submittedName>
        <fullName evidence="2">Uncharacterized protein</fullName>
    </submittedName>
</protein>
<reference evidence="2 3" key="1">
    <citation type="submission" date="2017-11" db="EMBL/GenBank/DDBJ databases">
        <title>De novo assembly and phasing of dikaryotic genomes from two isolates of Puccinia coronata f. sp. avenae, the causal agent of oat crown rust.</title>
        <authorList>
            <person name="Miller M.E."/>
            <person name="Zhang Y."/>
            <person name="Omidvar V."/>
            <person name="Sperschneider J."/>
            <person name="Schwessinger B."/>
            <person name="Raley C."/>
            <person name="Palmer J.M."/>
            <person name="Garnica D."/>
            <person name="Upadhyaya N."/>
            <person name="Rathjen J."/>
            <person name="Taylor J.M."/>
            <person name="Park R.F."/>
            <person name="Dodds P.N."/>
            <person name="Hirsch C.D."/>
            <person name="Kianian S.F."/>
            <person name="Figueroa M."/>
        </authorList>
    </citation>
    <scope>NUCLEOTIDE SEQUENCE [LARGE SCALE GENOMIC DNA]</scope>
    <source>
        <strain evidence="2">12NC29</strain>
    </source>
</reference>
<dbReference type="EMBL" id="PGCJ01000048">
    <property type="protein sequence ID" value="PLW54254.1"/>
    <property type="molecule type" value="Genomic_DNA"/>
</dbReference>